<proteinExistence type="predicted"/>
<organism evidence="2 3">
    <name type="scientific">Mycolicibacillus trivialis</name>
    <dbReference type="NCBI Taxonomy" id="1798"/>
    <lineage>
        <taxon>Bacteria</taxon>
        <taxon>Bacillati</taxon>
        <taxon>Actinomycetota</taxon>
        <taxon>Actinomycetes</taxon>
        <taxon>Mycobacteriales</taxon>
        <taxon>Mycobacteriaceae</taxon>
        <taxon>Mycolicibacillus</taxon>
    </lineage>
</organism>
<feature type="transmembrane region" description="Helical" evidence="1">
    <location>
        <begin position="114"/>
        <end position="141"/>
    </location>
</feature>
<keyword evidence="1" id="KW-0812">Transmembrane</keyword>
<keyword evidence="3" id="KW-1185">Reference proteome</keyword>
<dbReference type="EMBL" id="LQPZ01000050">
    <property type="protein sequence ID" value="ORW99204.1"/>
    <property type="molecule type" value="Genomic_DNA"/>
</dbReference>
<dbReference type="RefSeq" id="WP_085111393.1">
    <property type="nucleotide sequence ID" value="NZ_JACKSN010000091.1"/>
</dbReference>
<dbReference type="AlphaFoldDB" id="A0A1X2EE58"/>
<comment type="caution">
    <text evidence="2">The sequence shown here is derived from an EMBL/GenBank/DDBJ whole genome shotgun (WGS) entry which is preliminary data.</text>
</comment>
<gene>
    <name evidence="2" type="ORF">AWC30_16940</name>
</gene>
<dbReference type="Proteomes" id="UP000193090">
    <property type="component" value="Unassembled WGS sequence"/>
</dbReference>
<feature type="transmembrane region" description="Helical" evidence="1">
    <location>
        <begin position="12"/>
        <end position="33"/>
    </location>
</feature>
<name>A0A1X2EE58_9MYCO</name>
<dbReference type="STRING" id="1798.AWC30_16940"/>
<evidence type="ECO:0000256" key="1">
    <source>
        <dbReference type="SAM" id="Phobius"/>
    </source>
</evidence>
<sequence length="178" mass="17730">MEDPPASLSGFGRVLIVLAPLVAGGSAAFAAVFGVSVAGFGVPRAAVPAVAVAGLSAVALALFAGAVTVGDRWSRAYLCAQRSGHRPGLGRGYLSRHRNLADVVEMVAGSGPPWVALAVLLGSAAWGATAAGLNLAAVGWFGGTSVALQAPIGLLGFTAFFTVASFVISRPARAEAED</sequence>
<protein>
    <submittedName>
        <fullName evidence="2">Uncharacterized protein</fullName>
    </submittedName>
</protein>
<reference evidence="2 3" key="1">
    <citation type="submission" date="2016-01" db="EMBL/GenBank/DDBJ databases">
        <title>The new phylogeny of the genus Mycobacterium.</title>
        <authorList>
            <person name="Tarcisio F."/>
            <person name="Conor M."/>
            <person name="Antonella G."/>
            <person name="Elisabetta G."/>
            <person name="Giulia F.S."/>
            <person name="Sara T."/>
            <person name="Anna F."/>
            <person name="Clotilde B."/>
            <person name="Roberto B."/>
            <person name="Veronica D.S."/>
            <person name="Fabio R."/>
            <person name="Monica P."/>
            <person name="Olivier J."/>
            <person name="Enrico T."/>
            <person name="Nicola S."/>
        </authorList>
    </citation>
    <scope>NUCLEOTIDE SEQUENCE [LARGE SCALE GENOMIC DNA]</scope>
    <source>
        <strain evidence="2 3">DSM 44153</strain>
    </source>
</reference>
<feature type="transmembrane region" description="Helical" evidence="1">
    <location>
        <begin position="45"/>
        <end position="67"/>
    </location>
</feature>
<accession>A0A1X2EE58</accession>
<keyword evidence="1" id="KW-1133">Transmembrane helix</keyword>
<evidence type="ECO:0000313" key="3">
    <source>
        <dbReference type="Proteomes" id="UP000193090"/>
    </source>
</evidence>
<keyword evidence="1" id="KW-0472">Membrane</keyword>
<feature type="transmembrane region" description="Helical" evidence="1">
    <location>
        <begin position="147"/>
        <end position="168"/>
    </location>
</feature>
<evidence type="ECO:0000313" key="2">
    <source>
        <dbReference type="EMBL" id="ORW99204.1"/>
    </source>
</evidence>